<dbReference type="AlphaFoldDB" id="A0A1H0UVI4"/>
<dbReference type="EMBL" id="FNJL01000022">
    <property type="protein sequence ID" value="SDP70299.1"/>
    <property type="molecule type" value="Genomic_DNA"/>
</dbReference>
<evidence type="ECO:0000313" key="2">
    <source>
        <dbReference type="EMBL" id="SDP70299.1"/>
    </source>
</evidence>
<dbReference type="InterPro" id="IPR036514">
    <property type="entry name" value="SGNH_hydro_sf"/>
</dbReference>
<dbReference type="OrthoDB" id="9805896at2"/>
<keyword evidence="3" id="KW-1185">Reference proteome</keyword>
<organism evidence="2 3">
    <name type="scientific">Paracidovorax cattleyae</name>
    <dbReference type="NCBI Taxonomy" id="80868"/>
    <lineage>
        <taxon>Bacteria</taxon>
        <taxon>Pseudomonadati</taxon>
        <taxon>Pseudomonadota</taxon>
        <taxon>Betaproteobacteria</taxon>
        <taxon>Burkholderiales</taxon>
        <taxon>Comamonadaceae</taxon>
        <taxon>Paracidovorax</taxon>
    </lineage>
</organism>
<name>A0A1H0UVI4_9BURK</name>
<dbReference type="Pfam" id="PF13472">
    <property type="entry name" value="Lipase_GDSL_2"/>
    <property type="match status" value="1"/>
</dbReference>
<dbReference type="CDD" id="cd01832">
    <property type="entry name" value="SGNH_hydrolase_like_1"/>
    <property type="match status" value="1"/>
</dbReference>
<reference evidence="3" key="1">
    <citation type="submission" date="2016-10" db="EMBL/GenBank/DDBJ databases">
        <authorList>
            <person name="Varghese N."/>
            <person name="Submissions S."/>
        </authorList>
    </citation>
    <scope>NUCLEOTIDE SEQUENCE [LARGE SCALE GENOMIC DNA]</scope>
    <source>
        <strain evidence="3">DSM 17101</strain>
    </source>
</reference>
<sequence length="192" mass="21335">MGKLDDVLCRLFGYRCPLTVELDGDSLLHGYGVPVTPVQRIQAARPRWRLDDRTANGLRMETAIQTFPSEPHTARIIVIALGANDAFGMVPAATYRADLEKAVSVVRAAGARPVFTGLARMPADRFPAEWIANWEALNAVMHDIAQREGIEHAGWDADYRGEQDLQPDFVHRSQEASDRFAELLVAAIERAR</sequence>
<dbReference type="GO" id="GO:0016788">
    <property type="term" value="F:hydrolase activity, acting on ester bonds"/>
    <property type="evidence" value="ECO:0007669"/>
    <property type="project" value="UniProtKB-ARBA"/>
</dbReference>
<accession>A0A1H0UVI4</accession>
<evidence type="ECO:0000313" key="3">
    <source>
        <dbReference type="Proteomes" id="UP000199317"/>
    </source>
</evidence>
<dbReference type="SUPFAM" id="SSF52266">
    <property type="entry name" value="SGNH hydrolase"/>
    <property type="match status" value="1"/>
</dbReference>
<protein>
    <submittedName>
        <fullName evidence="2">Lysophospholipase L1</fullName>
    </submittedName>
</protein>
<feature type="domain" description="SGNH hydrolase-type esterase" evidence="1">
    <location>
        <begin position="24"/>
        <end position="173"/>
    </location>
</feature>
<dbReference type="Proteomes" id="UP000199317">
    <property type="component" value="Unassembled WGS sequence"/>
</dbReference>
<dbReference type="InterPro" id="IPR013830">
    <property type="entry name" value="SGNH_hydro"/>
</dbReference>
<evidence type="ECO:0000259" key="1">
    <source>
        <dbReference type="Pfam" id="PF13472"/>
    </source>
</evidence>
<dbReference type="Gene3D" id="3.40.50.1110">
    <property type="entry name" value="SGNH hydrolase"/>
    <property type="match status" value="1"/>
</dbReference>
<proteinExistence type="predicted"/>
<gene>
    <name evidence="2" type="ORF">SAMN04489708_12210</name>
</gene>